<sequence>RASSDPNPSPVTVQLRGHFQVSSSFLGDSENATRKAIFSLGVANGLESDTYQSSW</sequence>
<name>A0ABD0RQA5_CIRMR</name>
<dbReference type="AlphaFoldDB" id="A0ABD0RQA5"/>
<dbReference type="EMBL" id="JAMKFB020000002">
    <property type="protein sequence ID" value="KAL0200649.1"/>
    <property type="molecule type" value="Genomic_DNA"/>
</dbReference>
<evidence type="ECO:0000313" key="2">
    <source>
        <dbReference type="Proteomes" id="UP001529510"/>
    </source>
</evidence>
<reference evidence="1 2" key="1">
    <citation type="submission" date="2024-05" db="EMBL/GenBank/DDBJ databases">
        <title>Genome sequencing and assembly of Indian major carp, Cirrhinus mrigala (Hamilton, 1822).</title>
        <authorList>
            <person name="Mohindra V."/>
            <person name="Chowdhury L.M."/>
            <person name="Lal K."/>
            <person name="Jena J.K."/>
        </authorList>
    </citation>
    <scope>NUCLEOTIDE SEQUENCE [LARGE SCALE GENOMIC DNA]</scope>
    <source>
        <strain evidence="1">CM1030</strain>
        <tissue evidence="1">Blood</tissue>
    </source>
</reference>
<proteinExistence type="predicted"/>
<organism evidence="1 2">
    <name type="scientific">Cirrhinus mrigala</name>
    <name type="common">Mrigala</name>
    <dbReference type="NCBI Taxonomy" id="683832"/>
    <lineage>
        <taxon>Eukaryota</taxon>
        <taxon>Metazoa</taxon>
        <taxon>Chordata</taxon>
        <taxon>Craniata</taxon>
        <taxon>Vertebrata</taxon>
        <taxon>Euteleostomi</taxon>
        <taxon>Actinopterygii</taxon>
        <taxon>Neopterygii</taxon>
        <taxon>Teleostei</taxon>
        <taxon>Ostariophysi</taxon>
        <taxon>Cypriniformes</taxon>
        <taxon>Cyprinidae</taxon>
        <taxon>Labeoninae</taxon>
        <taxon>Labeonini</taxon>
        <taxon>Cirrhinus</taxon>
    </lineage>
</organism>
<accession>A0ABD0RQA5</accession>
<protein>
    <submittedName>
        <fullName evidence="1">Uncharacterized protein</fullName>
    </submittedName>
</protein>
<keyword evidence="2" id="KW-1185">Reference proteome</keyword>
<dbReference type="Proteomes" id="UP001529510">
    <property type="component" value="Unassembled WGS sequence"/>
</dbReference>
<evidence type="ECO:0000313" key="1">
    <source>
        <dbReference type="EMBL" id="KAL0200649.1"/>
    </source>
</evidence>
<gene>
    <name evidence="1" type="ORF">M9458_003836</name>
</gene>
<feature type="non-terminal residue" evidence="1">
    <location>
        <position position="1"/>
    </location>
</feature>
<comment type="caution">
    <text evidence="1">The sequence shown here is derived from an EMBL/GenBank/DDBJ whole genome shotgun (WGS) entry which is preliminary data.</text>
</comment>